<keyword evidence="3" id="KW-0964">Secreted</keyword>
<feature type="signal peptide" evidence="7">
    <location>
        <begin position="1"/>
        <end position="21"/>
    </location>
</feature>
<dbReference type="AlphaFoldDB" id="A0A7E4WDI8"/>
<protein>
    <submittedName>
        <fullName evidence="10">Bursicon</fullName>
    </submittedName>
</protein>
<evidence type="ECO:0000259" key="8">
    <source>
        <dbReference type="SMART" id="SM00041"/>
    </source>
</evidence>
<accession>A0A7E4WDI8</accession>
<proteinExistence type="inferred from homology"/>
<keyword evidence="4 7" id="KW-0732">Signal</keyword>
<dbReference type="PANTHER" id="PTHR15273">
    <property type="entry name" value="DAN DOMAIN FAMILY MEMBER 5"/>
    <property type="match status" value="1"/>
</dbReference>
<dbReference type="Gene3D" id="2.10.90.10">
    <property type="entry name" value="Cystine-knot cytokines"/>
    <property type="match status" value="1"/>
</dbReference>
<dbReference type="InterPro" id="IPR016860">
    <property type="entry name" value="Cerberus"/>
</dbReference>
<evidence type="ECO:0000256" key="2">
    <source>
        <dbReference type="ARBA" id="ARBA00007872"/>
    </source>
</evidence>
<feature type="chain" id="PRO_5028860220" evidence="7">
    <location>
        <begin position="22"/>
        <end position="227"/>
    </location>
</feature>
<dbReference type="InterPro" id="IPR006207">
    <property type="entry name" value="Cys_knot_C"/>
</dbReference>
<name>A0A7E4WDI8_PANRE</name>
<keyword evidence="9" id="KW-1185">Reference proteome</keyword>
<dbReference type="Pfam" id="PF03045">
    <property type="entry name" value="DAN"/>
    <property type="match status" value="1"/>
</dbReference>
<evidence type="ECO:0000256" key="6">
    <source>
        <dbReference type="SAM" id="MobiDB-lite"/>
    </source>
</evidence>
<dbReference type="PANTHER" id="PTHR15273:SF8">
    <property type="entry name" value="CERBERUS"/>
    <property type="match status" value="1"/>
</dbReference>
<comment type="subcellular location">
    <subcellularLocation>
        <location evidence="1">Secreted</location>
    </subcellularLocation>
</comment>
<feature type="domain" description="CTCK" evidence="8">
    <location>
        <begin position="123"/>
        <end position="223"/>
    </location>
</feature>
<feature type="region of interest" description="Disordered" evidence="6">
    <location>
        <begin position="60"/>
        <end position="114"/>
    </location>
</feature>
<reference evidence="9" key="1">
    <citation type="journal article" date="2013" name="Genetics">
        <title>The draft genome and transcriptome of Panagrellus redivivus are shaped by the harsh demands of a free-living lifestyle.</title>
        <authorList>
            <person name="Srinivasan J."/>
            <person name="Dillman A.R."/>
            <person name="Macchietto M.G."/>
            <person name="Heikkinen L."/>
            <person name="Lakso M."/>
            <person name="Fracchia K.M."/>
            <person name="Antoshechkin I."/>
            <person name="Mortazavi A."/>
            <person name="Wong G."/>
            <person name="Sternberg P.W."/>
        </authorList>
    </citation>
    <scope>NUCLEOTIDE SEQUENCE [LARGE SCALE GENOMIC DNA]</scope>
    <source>
        <strain evidence="9">MT8872</strain>
    </source>
</reference>
<dbReference type="WBParaSite" id="Pan_g946.t1">
    <property type="protein sequence ID" value="Pan_g946.t1"/>
    <property type="gene ID" value="Pan_g946"/>
</dbReference>
<sequence length="227" mass="26000">MPVLQPSLLLVILVCVTLGAAAPLDDPRIKALSLDTFRRLKPAGEDVIVDSSGSGPLFNPLQSWRNAGRSEHRQPHKSSHHHSHQHHKHNSTHLHHKTQNPIVKTPPSWLRKSHDEPKETCISTIFSQKVHMKGCETKFVLNRYCHGTCPSIFIPGSDMDQDLDQDQPHDPRTKKLQAEFENCTYCRPAEIEDISIPLRCDEGIRVRKIVRIKRCACMNRNELHFRR</sequence>
<dbReference type="InterPro" id="IPR004133">
    <property type="entry name" value="DAN_dom"/>
</dbReference>
<evidence type="ECO:0000313" key="10">
    <source>
        <dbReference type="WBParaSite" id="Pan_g946.t1"/>
    </source>
</evidence>
<dbReference type="InterPro" id="IPR029034">
    <property type="entry name" value="Cystine-knot_cytokine"/>
</dbReference>
<reference evidence="10" key="2">
    <citation type="submission" date="2020-10" db="UniProtKB">
        <authorList>
            <consortium name="WormBaseParasite"/>
        </authorList>
    </citation>
    <scope>IDENTIFICATION</scope>
</reference>
<dbReference type="GO" id="GO:0032926">
    <property type="term" value="P:negative regulation of activin receptor signaling pathway"/>
    <property type="evidence" value="ECO:0007669"/>
    <property type="project" value="UniProtKB-ARBA"/>
</dbReference>
<dbReference type="Proteomes" id="UP000492821">
    <property type="component" value="Unassembled WGS sequence"/>
</dbReference>
<dbReference type="SMART" id="SM00041">
    <property type="entry name" value="CT"/>
    <property type="match status" value="1"/>
</dbReference>
<dbReference type="GO" id="GO:0048513">
    <property type="term" value="P:animal organ development"/>
    <property type="evidence" value="ECO:0007669"/>
    <property type="project" value="UniProtKB-ARBA"/>
</dbReference>
<dbReference type="GO" id="GO:0003002">
    <property type="term" value="P:regionalization"/>
    <property type="evidence" value="ECO:0007669"/>
    <property type="project" value="UniProtKB-ARBA"/>
</dbReference>
<evidence type="ECO:0000256" key="1">
    <source>
        <dbReference type="ARBA" id="ARBA00004613"/>
    </source>
</evidence>
<evidence type="ECO:0000256" key="5">
    <source>
        <dbReference type="ARBA" id="ARBA00023157"/>
    </source>
</evidence>
<feature type="compositionally biased region" description="Basic residues" evidence="6">
    <location>
        <begin position="74"/>
        <end position="98"/>
    </location>
</feature>
<dbReference type="GO" id="GO:0005576">
    <property type="term" value="C:extracellular region"/>
    <property type="evidence" value="ECO:0007669"/>
    <property type="project" value="UniProtKB-SubCell"/>
</dbReference>
<evidence type="ECO:0000256" key="4">
    <source>
        <dbReference type="ARBA" id="ARBA00022729"/>
    </source>
</evidence>
<evidence type="ECO:0000256" key="3">
    <source>
        <dbReference type="ARBA" id="ARBA00022525"/>
    </source>
</evidence>
<evidence type="ECO:0000313" key="9">
    <source>
        <dbReference type="Proteomes" id="UP000492821"/>
    </source>
</evidence>
<keyword evidence="5" id="KW-1015">Disulfide bond</keyword>
<evidence type="ECO:0000256" key="7">
    <source>
        <dbReference type="SAM" id="SignalP"/>
    </source>
</evidence>
<organism evidence="9 10">
    <name type="scientific">Panagrellus redivivus</name>
    <name type="common">Microworm</name>
    <dbReference type="NCBI Taxonomy" id="6233"/>
    <lineage>
        <taxon>Eukaryota</taxon>
        <taxon>Metazoa</taxon>
        <taxon>Ecdysozoa</taxon>
        <taxon>Nematoda</taxon>
        <taxon>Chromadorea</taxon>
        <taxon>Rhabditida</taxon>
        <taxon>Tylenchina</taxon>
        <taxon>Panagrolaimomorpha</taxon>
        <taxon>Panagrolaimoidea</taxon>
        <taxon>Panagrolaimidae</taxon>
        <taxon>Panagrellus</taxon>
    </lineage>
</organism>
<comment type="similarity">
    <text evidence="2">Belongs to the DAN family.</text>
</comment>